<reference evidence="11 12" key="1">
    <citation type="submission" date="2019-06" db="EMBL/GenBank/DDBJ databases">
        <title>Draft genome sequence of Corynebacterium striatum NBRC 15291.</title>
        <authorList>
            <person name="Miura T."/>
            <person name="Furukawa M."/>
            <person name="Shimamura M."/>
            <person name="Ohyama Y."/>
            <person name="Yamazoe A."/>
            <person name="Kawasaki H."/>
        </authorList>
    </citation>
    <scope>NUCLEOTIDE SEQUENCE [LARGE SCALE GENOMIC DNA]</scope>
    <source>
        <strain evidence="11 12">NBRC 15291</strain>
    </source>
</reference>
<feature type="domain" description="MIP18 family-like" evidence="10">
    <location>
        <begin position="12"/>
        <end position="82"/>
    </location>
</feature>
<keyword evidence="5 9" id="KW-0378">Hydrolase</keyword>
<dbReference type="EMBL" id="BJLD01000002">
    <property type="protein sequence ID" value="GEA44083.1"/>
    <property type="molecule type" value="Genomic_DNA"/>
</dbReference>
<evidence type="ECO:0000256" key="4">
    <source>
        <dbReference type="ARBA" id="ARBA00022741"/>
    </source>
</evidence>
<dbReference type="PROSITE" id="PS01215">
    <property type="entry name" value="MRP"/>
    <property type="match status" value="1"/>
</dbReference>
<dbReference type="InterPro" id="IPR000808">
    <property type="entry name" value="Mrp-like_CS"/>
</dbReference>
<dbReference type="SUPFAM" id="SSF117916">
    <property type="entry name" value="Fe-S cluster assembly (FSCA) domain-like"/>
    <property type="match status" value="1"/>
</dbReference>
<organism evidence="11 12">
    <name type="scientific">Corynebacterium striatum</name>
    <dbReference type="NCBI Taxonomy" id="43770"/>
    <lineage>
        <taxon>Bacteria</taxon>
        <taxon>Bacillati</taxon>
        <taxon>Actinomycetota</taxon>
        <taxon>Actinomycetes</taxon>
        <taxon>Mycobacteriales</taxon>
        <taxon>Corynebacteriaceae</taxon>
        <taxon>Corynebacterium</taxon>
    </lineage>
</organism>
<evidence type="ECO:0000256" key="6">
    <source>
        <dbReference type="ARBA" id="ARBA00022840"/>
    </source>
</evidence>
<evidence type="ECO:0000313" key="11">
    <source>
        <dbReference type="EMBL" id="GEA44083.1"/>
    </source>
</evidence>
<comment type="caution">
    <text evidence="11">The sequence shown here is derived from an EMBL/GenBank/DDBJ whole genome shotgun (WGS) entry which is preliminary data.</text>
</comment>
<evidence type="ECO:0000256" key="8">
    <source>
        <dbReference type="ARBA" id="ARBA00023014"/>
    </source>
</evidence>
<dbReference type="Gene3D" id="3.30.300.130">
    <property type="entry name" value="Fe-S cluster assembly (FSCA)"/>
    <property type="match status" value="1"/>
</dbReference>
<dbReference type="SUPFAM" id="SSF52540">
    <property type="entry name" value="P-loop containing nucleoside triphosphate hydrolases"/>
    <property type="match status" value="1"/>
</dbReference>
<sequence length="382" mass="39718">MGRVMTSAITESAVREALSRVEDPEIGRPITELDMVKSVNVDGNDVAVEIYLTIAGCPMKNTIEANTRAVLEDLEGVGKVSVALDAMSDEQRRALKQKLRGGQAEPEIPFAKPDSTTRVFAVASGKGGVGKSSTTVNLAAALVTKGLKVGIVDADIYGHSVPGLLGSTAGPTVLDDEMLLPPISHGIKHISIGQFVEGNAPVVWRGPMLHRALQQFLADVFWGDLDVLLLDLPPGTGDVALSVAQLIPNAELLIVTTPQAAAAEVAERAGSISQQTRQRVAGVIENMGAMVLPDGSTMDIFGTGGGKVVAERLSTILGYEVPVLAEIPLDPALRTGGDAGEPIVKAAPESPSAQAVKGLADKLAIRSDSLVGKTLGLGVTRH</sequence>
<comment type="subunit">
    <text evidence="9">Homodimer.</text>
</comment>
<dbReference type="InterPro" id="IPR019591">
    <property type="entry name" value="Mrp/NBP35_ATP-bd"/>
</dbReference>
<dbReference type="InterPro" id="IPR034904">
    <property type="entry name" value="FSCA_dom_sf"/>
</dbReference>
<comment type="similarity">
    <text evidence="1">In the N-terminal section; belongs to the MIP18 family.</text>
</comment>
<evidence type="ECO:0000256" key="7">
    <source>
        <dbReference type="ARBA" id="ARBA00023004"/>
    </source>
</evidence>
<dbReference type="InterPro" id="IPR027417">
    <property type="entry name" value="P-loop_NTPase"/>
</dbReference>
<keyword evidence="7 9" id="KW-0408">Iron</keyword>
<dbReference type="GO" id="GO:0005524">
    <property type="term" value="F:ATP binding"/>
    <property type="evidence" value="ECO:0007669"/>
    <property type="project" value="UniProtKB-UniRule"/>
</dbReference>
<dbReference type="CDD" id="cd02037">
    <property type="entry name" value="Mrp_NBP35"/>
    <property type="match status" value="1"/>
</dbReference>
<evidence type="ECO:0000256" key="5">
    <source>
        <dbReference type="ARBA" id="ARBA00022801"/>
    </source>
</evidence>
<evidence type="ECO:0000256" key="2">
    <source>
        <dbReference type="ARBA" id="ARBA00008205"/>
    </source>
</evidence>
<dbReference type="FunFam" id="3.40.50.300:FF:000304">
    <property type="entry name" value="Iron-sulfur cluster carrier protein"/>
    <property type="match status" value="1"/>
</dbReference>
<dbReference type="HAMAP" id="MF_02040">
    <property type="entry name" value="Mrp_NBP35"/>
    <property type="match status" value="1"/>
</dbReference>
<dbReference type="Gene3D" id="3.40.50.300">
    <property type="entry name" value="P-loop containing nucleotide triphosphate hydrolases"/>
    <property type="match status" value="1"/>
</dbReference>
<comment type="function">
    <text evidence="9">Binds and transfers iron-sulfur (Fe-S) clusters to target apoproteins. Can hydrolyze ATP.</text>
</comment>
<dbReference type="InterPro" id="IPR044304">
    <property type="entry name" value="NUBPL-like"/>
</dbReference>
<gene>
    <name evidence="11" type="ORF">Cst04h_22530</name>
</gene>
<protein>
    <recommendedName>
        <fullName evidence="9">Iron-sulfur cluster carrier protein</fullName>
    </recommendedName>
</protein>
<comment type="similarity">
    <text evidence="2">In the C-terminal section; belongs to the Mrp/NBP35 ATP-binding proteins family.</text>
</comment>
<keyword evidence="3 9" id="KW-0479">Metal-binding</keyword>
<feature type="binding site" evidence="9">
    <location>
        <begin position="125"/>
        <end position="132"/>
    </location>
    <ligand>
        <name>ATP</name>
        <dbReference type="ChEBI" id="CHEBI:30616"/>
    </ligand>
</feature>
<name>A0ABC9ZPN8_CORST</name>
<dbReference type="GO" id="GO:0051536">
    <property type="term" value="F:iron-sulfur cluster binding"/>
    <property type="evidence" value="ECO:0007669"/>
    <property type="project" value="UniProtKB-UniRule"/>
</dbReference>
<evidence type="ECO:0000259" key="10">
    <source>
        <dbReference type="Pfam" id="PF01883"/>
    </source>
</evidence>
<dbReference type="InterPro" id="IPR002744">
    <property type="entry name" value="MIP18-like"/>
</dbReference>
<comment type="similarity">
    <text evidence="9">Belongs to the Mrp/NBP35 ATP-binding proteins family.</text>
</comment>
<evidence type="ECO:0000256" key="9">
    <source>
        <dbReference type="HAMAP-Rule" id="MF_02040"/>
    </source>
</evidence>
<dbReference type="PANTHER" id="PTHR42961:SF2">
    <property type="entry name" value="IRON-SULFUR PROTEIN NUBPL"/>
    <property type="match status" value="1"/>
</dbReference>
<evidence type="ECO:0000313" key="12">
    <source>
        <dbReference type="Proteomes" id="UP000315234"/>
    </source>
</evidence>
<dbReference type="PANTHER" id="PTHR42961">
    <property type="entry name" value="IRON-SULFUR PROTEIN NUBPL"/>
    <property type="match status" value="1"/>
</dbReference>
<dbReference type="AlphaFoldDB" id="A0ABC9ZPN8"/>
<evidence type="ECO:0000256" key="1">
    <source>
        <dbReference type="ARBA" id="ARBA00007352"/>
    </source>
</evidence>
<keyword evidence="4 9" id="KW-0547">Nucleotide-binding</keyword>
<dbReference type="GO" id="GO:0046872">
    <property type="term" value="F:metal ion binding"/>
    <property type="evidence" value="ECO:0007669"/>
    <property type="project" value="UniProtKB-KW"/>
</dbReference>
<dbReference type="GO" id="GO:0016887">
    <property type="term" value="F:ATP hydrolysis activity"/>
    <property type="evidence" value="ECO:0007669"/>
    <property type="project" value="UniProtKB-UniRule"/>
</dbReference>
<keyword evidence="8 9" id="KW-0411">Iron-sulfur</keyword>
<keyword evidence="6 9" id="KW-0067">ATP-binding</keyword>
<dbReference type="Pfam" id="PF10609">
    <property type="entry name" value="ParA"/>
    <property type="match status" value="1"/>
</dbReference>
<evidence type="ECO:0000256" key="3">
    <source>
        <dbReference type="ARBA" id="ARBA00022723"/>
    </source>
</evidence>
<dbReference type="InterPro" id="IPR033756">
    <property type="entry name" value="YlxH/NBP35"/>
</dbReference>
<dbReference type="Pfam" id="PF01883">
    <property type="entry name" value="FeS_assembly_P"/>
    <property type="match status" value="1"/>
</dbReference>
<proteinExistence type="inferred from homology"/>
<accession>A0ABC9ZPN8</accession>
<dbReference type="Proteomes" id="UP000315234">
    <property type="component" value="Unassembled WGS sequence"/>
</dbReference>